<keyword evidence="2" id="KW-0964">Secreted</keyword>
<proteinExistence type="predicted"/>
<keyword evidence="8" id="KW-1185">Reference proteome</keyword>
<feature type="domain" description="Carboxylesterase type B" evidence="6">
    <location>
        <begin position="140"/>
        <end position="270"/>
    </location>
</feature>
<dbReference type="InterPro" id="IPR052001">
    <property type="entry name" value="MHC-II_Gamma/Thyroglobulin"/>
</dbReference>
<dbReference type="SUPFAM" id="SSF53474">
    <property type="entry name" value="alpha/beta-Hydrolases"/>
    <property type="match status" value="1"/>
</dbReference>
<evidence type="ECO:0000256" key="3">
    <source>
        <dbReference type="ARBA" id="ARBA00022729"/>
    </source>
</evidence>
<feature type="region of interest" description="Disordered" evidence="5">
    <location>
        <begin position="295"/>
        <end position="323"/>
    </location>
</feature>
<gene>
    <name evidence="7" type="primary">Tg</name>
    <name evidence="7" type="ORF">GTO96_0009334</name>
</gene>
<feature type="compositionally biased region" description="Basic and acidic residues" evidence="5">
    <location>
        <begin position="313"/>
        <end position="323"/>
    </location>
</feature>
<dbReference type="PANTHER" id="PTHR14093">
    <property type="entry name" value="HLA CLASS II GAMMA CHAIN"/>
    <property type="match status" value="1"/>
</dbReference>
<organism evidence="7 8">
    <name type="scientific">Polypterus senegalus</name>
    <name type="common">Senegal bichir</name>
    <dbReference type="NCBI Taxonomy" id="55291"/>
    <lineage>
        <taxon>Eukaryota</taxon>
        <taxon>Metazoa</taxon>
        <taxon>Chordata</taxon>
        <taxon>Craniata</taxon>
        <taxon>Vertebrata</taxon>
        <taxon>Euteleostomi</taxon>
        <taxon>Actinopterygii</taxon>
        <taxon>Polypteriformes</taxon>
        <taxon>Polypteridae</taxon>
        <taxon>Polypterus</taxon>
    </lineage>
</organism>
<dbReference type="Proteomes" id="UP000886611">
    <property type="component" value="Unassembled WGS sequence"/>
</dbReference>
<evidence type="ECO:0000256" key="2">
    <source>
        <dbReference type="ARBA" id="ARBA00022525"/>
    </source>
</evidence>
<dbReference type="GO" id="GO:0006590">
    <property type="term" value="P:thyroid hormone generation"/>
    <property type="evidence" value="ECO:0007669"/>
    <property type="project" value="TreeGrafter"/>
</dbReference>
<keyword evidence="3" id="KW-0732">Signal</keyword>
<dbReference type="Gene3D" id="3.40.50.1820">
    <property type="entry name" value="alpha/beta hydrolase"/>
    <property type="match status" value="1"/>
</dbReference>
<evidence type="ECO:0000313" key="8">
    <source>
        <dbReference type="Proteomes" id="UP000886611"/>
    </source>
</evidence>
<reference evidence="7 8" key="1">
    <citation type="journal article" date="2021" name="Cell">
        <title>Tracing the genetic footprints of vertebrate landing in non-teleost ray-finned fishes.</title>
        <authorList>
            <person name="Bi X."/>
            <person name="Wang K."/>
            <person name="Yang L."/>
            <person name="Pan H."/>
            <person name="Jiang H."/>
            <person name="Wei Q."/>
            <person name="Fang M."/>
            <person name="Yu H."/>
            <person name="Zhu C."/>
            <person name="Cai Y."/>
            <person name="He Y."/>
            <person name="Gan X."/>
            <person name="Zeng H."/>
            <person name="Yu D."/>
            <person name="Zhu Y."/>
            <person name="Jiang H."/>
            <person name="Qiu Q."/>
            <person name="Yang H."/>
            <person name="Zhang Y.E."/>
            <person name="Wang W."/>
            <person name="Zhu M."/>
            <person name="He S."/>
            <person name="Zhang G."/>
        </authorList>
    </citation>
    <scope>NUCLEOTIDE SEQUENCE [LARGE SCALE GENOMIC DNA]</scope>
    <source>
        <strain evidence="7">Bchr_013</strain>
    </source>
</reference>
<dbReference type="GO" id="GO:0005615">
    <property type="term" value="C:extracellular space"/>
    <property type="evidence" value="ECO:0007669"/>
    <property type="project" value="TreeGrafter"/>
</dbReference>
<evidence type="ECO:0000256" key="5">
    <source>
        <dbReference type="SAM" id="MobiDB-lite"/>
    </source>
</evidence>
<dbReference type="InterPro" id="IPR002018">
    <property type="entry name" value="CarbesteraseB"/>
</dbReference>
<keyword evidence="4" id="KW-0325">Glycoprotein</keyword>
<comment type="subcellular location">
    <subcellularLocation>
        <location evidence="1">Secreted</location>
    </subcellularLocation>
</comment>
<feature type="non-terminal residue" evidence="7">
    <location>
        <position position="1"/>
    </location>
</feature>
<protein>
    <submittedName>
        <fullName evidence="7">THYG protein</fullName>
    </submittedName>
</protein>
<accession>A0A8X7XCQ8</accession>
<sequence length="323" mass="35469">MKGGGPFYPHPDVLQVLPGNLPPTRPRVAEVPAVSPEALRVSLLLFPPALPGVAEVLKSKAPKAWGRPLAVTMGPYRVELQSSVPVAPKETRAVTPRWSGEGASPPSKFEELQGRVNSKTAFYAALTNALGGENNNTFVHDAATWFYSMAHSVTPAGYNLFSRALENATRIDIPVTLDLQLAFGLPHSPQTRHLFNAMERRLSLQMMLYTLHFIKSGNPNYPYTFSKRSFSDFLPAWPAFVPHPNGDNFKVLDDSLNNGKGLRKAECSFWADYIQTLTTSTSRLIKTELDVDDINPTGGSPSSSNFQAPITKKKGDLEKDAYN</sequence>
<dbReference type="InterPro" id="IPR029058">
    <property type="entry name" value="AB_hydrolase_fold"/>
</dbReference>
<feature type="compositionally biased region" description="Polar residues" evidence="5">
    <location>
        <begin position="297"/>
        <end position="308"/>
    </location>
</feature>
<dbReference type="AlphaFoldDB" id="A0A8X7XCQ8"/>
<feature type="non-terminal residue" evidence="7">
    <location>
        <position position="323"/>
    </location>
</feature>
<dbReference type="EMBL" id="JAATIS010002524">
    <property type="protein sequence ID" value="KAG2465199.1"/>
    <property type="molecule type" value="Genomic_DNA"/>
</dbReference>
<name>A0A8X7XCQ8_POLSE</name>
<evidence type="ECO:0000256" key="4">
    <source>
        <dbReference type="ARBA" id="ARBA00023180"/>
    </source>
</evidence>
<evidence type="ECO:0000313" key="7">
    <source>
        <dbReference type="EMBL" id="KAG2465199.1"/>
    </source>
</evidence>
<evidence type="ECO:0000256" key="1">
    <source>
        <dbReference type="ARBA" id="ARBA00004613"/>
    </source>
</evidence>
<comment type="caution">
    <text evidence="7">The sequence shown here is derived from an EMBL/GenBank/DDBJ whole genome shotgun (WGS) entry which is preliminary data.</text>
</comment>
<dbReference type="PANTHER" id="PTHR14093:SF19">
    <property type="entry name" value="THYROGLOBULIN"/>
    <property type="match status" value="1"/>
</dbReference>
<evidence type="ECO:0000259" key="6">
    <source>
        <dbReference type="Pfam" id="PF00135"/>
    </source>
</evidence>
<dbReference type="Pfam" id="PF00135">
    <property type="entry name" value="COesterase"/>
    <property type="match status" value="1"/>
</dbReference>